<proteinExistence type="predicted"/>
<keyword evidence="1" id="KW-0732">Signal</keyword>
<keyword evidence="3" id="KW-1185">Reference proteome</keyword>
<evidence type="ECO:0008006" key="4">
    <source>
        <dbReference type="Google" id="ProtNLM"/>
    </source>
</evidence>
<comment type="caution">
    <text evidence="2">The sequence shown here is derived from an EMBL/GenBank/DDBJ whole genome shotgun (WGS) entry which is preliminary data.</text>
</comment>
<evidence type="ECO:0000313" key="3">
    <source>
        <dbReference type="Proteomes" id="UP000223527"/>
    </source>
</evidence>
<accession>A0A2C7A965</accession>
<name>A0A2C7A965_9PROT</name>
<sequence length="212" mass="22373">MRRTAILALALAGAGAGAALAQAPARNAPAQLWPTRDVAVTYTVRGGGQAPRTVPAAWLAAEQRLRVEPPEAPGWVLVDVPRGQALMVMDSVRTAMQLPEEQKLPLAQGLPPGTRMTRAGSDTVAGHRCDNWQVSGPEGQGTVCLTPDGVLLRAQGSREGRQGSLEATAISYARQDPARFRLPAEYRSVTLPPGLLKNLPPGLAQNIPGLSR</sequence>
<dbReference type="RefSeq" id="WP_099093802.1">
    <property type="nucleotide sequence ID" value="NZ_PDNU01000002.1"/>
</dbReference>
<dbReference type="Proteomes" id="UP000223527">
    <property type="component" value="Unassembled WGS sequence"/>
</dbReference>
<feature type="chain" id="PRO_5012632330" description="DUF4412 domain-containing protein" evidence="1">
    <location>
        <begin position="22"/>
        <end position="212"/>
    </location>
</feature>
<dbReference type="OrthoDB" id="7268862at2"/>
<feature type="signal peptide" evidence="1">
    <location>
        <begin position="1"/>
        <end position="21"/>
    </location>
</feature>
<dbReference type="EMBL" id="PDNU01000002">
    <property type="protein sequence ID" value="PHK96658.1"/>
    <property type="molecule type" value="Genomic_DNA"/>
</dbReference>
<gene>
    <name evidence="2" type="ORF">CR162_01710</name>
</gene>
<evidence type="ECO:0000313" key="2">
    <source>
        <dbReference type="EMBL" id="PHK96658.1"/>
    </source>
</evidence>
<reference evidence="2 3" key="1">
    <citation type="submission" date="2017-10" db="EMBL/GenBank/DDBJ databases">
        <authorList>
            <person name="Banno H."/>
            <person name="Chua N.-H."/>
        </authorList>
    </citation>
    <scope>NUCLEOTIDE SEQUENCE [LARGE SCALE GENOMIC DNA]</scope>
    <source>
        <strain evidence="2 3">YW11</strain>
    </source>
</reference>
<protein>
    <recommendedName>
        <fullName evidence="4">DUF4412 domain-containing protein</fullName>
    </recommendedName>
</protein>
<evidence type="ECO:0000256" key="1">
    <source>
        <dbReference type="SAM" id="SignalP"/>
    </source>
</evidence>
<organism evidence="2 3">
    <name type="scientific">Teichococcus rhizosphaerae</name>
    <dbReference type="NCBI Taxonomy" id="1335062"/>
    <lineage>
        <taxon>Bacteria</taxon>
        <taxon>Pseudomonadati</taxon>
        <taxon>Pseudomonadota</taxon>
        <taxon>Alphaproteobacteria</taxon>
        <taxon>Acetobacterales</taxon>
        <taxon>Roseomonadaceae</taxon>
        <taxon>Roseomonas</taxon>
    </lineage>
</organism>
<dbReference type="AlphaFoldDB" id="A0A2C7A965"/>